<dbReference type="AlphaFoldDB" id="A0A1E3X3F0"/>
<proteinExistence type="predicted"/>
<reference evidence="2 3" key="1">
    <citation type="submission" date="2016-07" db="EMBL/GenBank/DDBJ databases">
        <title>Draft genome of Scalindua rubra, obtained from a brine-seawater interface in the Red Sea, sheds light on salt adaptation in anammox bacteria.</title>
        <authorList>
            <person name="Speth D.R."/>
            <person name="Lagkouvardos I."/>
            <person name="Wang Y."/>
            <person name="Qian P.-Y."/>
            <person name="Dutilh B.E."/>
            <person name="Jetten M.S."/>
        </authorList>
    </citation>
    <scope>NUCLEOTIDE SEQUENCE [LARGE SCALE GENOMIC DNA]</scope>
    <source>
        <strain evidence="2">BSI-1</strain>
    </source>
</reference>
<organism evidence="2 3">
    <name type="scientific">Candidatus Scalindua rubra</name>
    <dbReference type="NCBI Taxonomy" id="1872076"/>
    <lineage>
        <taxon>Bacteria</taxon>
        <taxon>Pseudomonadati</taxon>
        <taxon>Planctomycetota</taxon>
        <taxon>Candidatus Brocadiia</taxon>
        <taxon>Candidatus Brocadiales</taxon>
        <taxon>Candidatus Scalinduaceae</taxon>
        <taxon>Candidatus Scalindua</taxon>
    </lineage>
</organism>
<keyword evidence="1" id="KW-0472">Membrane</keyword>
<evidence type="ECO:0000256" key="1">
    <source>
        <dbReference type="SAM" id="Phobius"/>
    </source>
</evidence>
<evidence type="ECO:0000313" key="3">
    <source>
        <dbReference type="Proteomes" id="UP000094056"/>
    </source>
</evidence>
<feature type="transmembrane region" description="Helical" evidence="1">
    <location>
        <begin position="6"/>
        <end position="27"/>
    </location>
</feature>
<dbReference type="EMBL" id="MAYW01000268">
    <property type="protein sequence ID" value="ODS30180.1"/>
    <property type="molecule type" value="Genomic_DNA"/>
</dbReference>
<sequence>MTMMIWIIIGLLIFILWLLIAIVIGMYSHSKDSSENIINLEKRLKAELSHVKDCIKRLEEPVFLTEDEKKSLFFTDAQDLSIFFFLHLKEGQIVNLMCNIVYSDVTETGIATILSNDNIVKFQYKHDSTDMGEISVNEWKKFEEMRKNSKDKISGYDRMKEEGGEVSGFYRLSINEKWKPMSLRIKNTECYVVGDAFKSITGSLPNVLGNAPTSMFDSIVVKVKAPCRKLKTYNEDGELVNIEDL</sequence>
<dbReference type="Proteomes" id="UP000094056">
    <property type="component" value="Unassembled WGS sequence"/>
</dbReference>
<keyword evidence="1" id="KW-0812">Transmembrane</keyword>
<name>A0A1E3X3F0_9BACT</name>
<accession>A0A1E3X3F0</accession>
<evidence type="ECO:0000313" key="2">
    <source>
        <dbReference type="EMBL" id="ODS30180.1"/>
    </source>
</evidence>
<comment type="caution">
    <text evidence="2">The sequence shown here is derived from an EMBL/GenBank/DDBJ whole genome shotgun (WGS) entry which is preliminary data.</text>
</comment>
<keyword evidence="1" id="KW-1133">Transmembrane helix</keyword>
<gene>
    <name evidence="2" type="ORF">SCARUB_04713</name>
</gene>
<protein>
    <submittedName>
        <fullName evidence="2">Uncharacterized protein</fullName>
    </submittedName>
</protein>